<dbReference type="NCBIfam" id="NF041623">
    <property type="entry name" value="KwaB"/>
    <property type="match status" value="1"/>
</dbReference>
<comment type="caution">
    <text evidence="1">The sequence shown here is derived from an EMBL/GenBank/DDBJ whole genome shotgun (WGS) entry which is preliminary data.</text>
</comment>
<dbReference type="AlphaFoldDB" id="A0A412X6F1"/>
<evidence type="ECO:0000313" key="2">
    <source>
        <dbReference type="Proteomes" id="UP000283589"/>
    </source>
</evidence>
<dbReference type="EMBL" id="QRZA01000001">
    <property type="protein sequence ID" value="RGV36661.1"/>
    <property type="molecule type" value="Genomic_DNA"/>
</dbReference>
<accession>A0A412X6F1</accession>
<dbReference type="Pfam" id="PF16162">
    <property type="entry name" value="KwaB"/>
    <property type="match status" value="1"/>
</dbReference>
<dbReference type="RefSeq" id="WP_118258270.1">
    <property type="nucleotide sequence ID" value="NZ_CALBWO010000038.1"/>
</dbReference>
<dbReference type="Proteomes" id="UP000283589">
    <property type="component" value="Unassembled WGS sequence"/>
</dbReference>
<dbReference type="InterPro" id="IPR032359">
    <property type="entry name" value="KwaB-like"/>
</dbReference>
<dbReference type="InterPro" id="IPR048119">
    <property type="entry name" value="KwaB"/>
</dbReference>
<proteinExistence type="predicted"/>
<evidence type="ECO:0000313" key="1">
    <source>
        <dbReference type="EMBL" id="RGV36661.1"/>
    </source>
</evidence>
<organism evidence="1 2">
    <name type="scientific">Butyricimonas virosa</name>
    <dbReference type="NCBI Taxonomy" id="544645"/>
    <lineage>
        <taxon>Bacteria</taxon>
        <taxon>Pseudomonadati</taxon>
        <taxon>Bacteroidota</taxon>
        <taxon>Bacteroidia</taxon>
        <taxon>Bacteroidales</taxon>
        <taxon>Odoribacteraceae</taxon>
        <taxon>Butyricimonas</taxon>
    </lineage>
</organism>
<name>A0A412X6F1_9BACT</name>
<gene>
    <name evidence="1" type="ORF">DWW18_00210</name>
</gene>
<protein>
    <submittedName>
        <fullName evidence="1">DUF4868 domain-containing protein</fullName>
    </submittedName>
</protein>
<reference evidence="1 2" key="1">
    <citation type="submission" date="2018-08" db="EMBL/GenBank/DDBJ databases">
        <title>A genome reference for cultivated species of the human gut microbiota.</title>
        <authorList>
            <person name="Zou Y."/>
            <person name="Xue W."/>
            <person name="Luo G."/>
        </authorList>
    </citation>
    <scope>NUCLEOTIDE SEQUENCE [LARGE SCALE GENOMIC DNA]</scope>
    <source>
        <strain evidence="1 2">AF14-49</strain>
    </source>
</reference>
<sequence>MNKAELNQSLEFLNNPTGELQIIMYACFEGRDVKKLDIKAEDLPPIRQMFVDSVNRAVIEKEEFSVIPLSTADERGNCFYEYDLDLPEELQVLEGVIGNDDLEIFNFDIDTFSDIEALVIVLADDNNEISIYKKLSPIEILGRGGYLLWKSNQRLERFDKQLLRISPSFQVLRVVGNVIILNLTTIEKSFGFHDVIMREATIGLNAIRDLSIVSNIETLEELINNVSFARKLTRIARNSPVIQRRIPNANIIEFSRTHPAISNKIRYSEDGSQFALDTKVSKDLFIKLLNDDFLTSELTQLYYDSLAKDNIEAEAEQIENEVNE</sequence>